<evidence type="ECO:0000313" key="2">
    <source>
        <dbReference type="Proteomes" id="UP001570071"/>
    </source>
</evidence>
<organism evidence="1 2">
    <name type="scientific">Vibrio pomeroyi</name>
    <dbReference type="NCBI Taxonomy" id="198832"/>
    <lineage>
        <taxon>Bacteria</taxon>
        <taxon>Pseudomonadati</taxon>
        <taxon>Pseudomonadota</taxon>
        <taxon>Gammaproteobacteria</taxon>
        <taxon>Vibrionales</taxon>
        <taxon>Vibrionaceae</taxon>
        <taxon>Vibrio</taxon>
    </lineage>
</organism>
<comment type="caution">
    <text evidence="1">The sequence shown here is derived from an EMBL/GenBank/DDBJ whole genome shotgun (WGS) entry which is preliminary data.</text>
</comment>
<evidence type="ECO:0000313" key="1">
    <source>
        <dbReference type="EMBL" id="MEZ8724586.1"/>
    </source>
</evidence>
<keyword evidence="2" id="KW-1185">Reference proteome</keyword>
<proteinExistence type="predicted"/>
<name>A0ABV4N517_9VIBR</name>
<gene>
    <name evidence="1" type="ORF">AB6D66_26360</name>
</gene>
<dbReference type="SUPFAM" id="SSF81593">
    <property type="entry name" value="Nucleotidyltransferase substrate binding subunit/domain"/>
    <property type="match status" value="1"/>
</dbReference>
<accession>A0ABV4N517</accession>
<dbReference type="EMBL" id="JBFSSG010000144">
    <property type="protein sequence ID" value="MEZ8724586.1"/>
    <property type="molecule type" value="Genomic_DNA"/>
</dbReference>
<protein>
    <submittedName>
        <fullName evidence="1">HI0074 family nucleotidyltransferase substrate-binding subunit</fullName>
    </submittedName>
</protein>
<dbReference type="Pfam" id="PF08780">
    <property type="entry name" value="NTase_sub_bind"/>
    <property type="match status" value="1"/>
</dbReference>
<dbReference type="NCBIfam" id="TIGR01987">
    <property type="entry name" value="HI0074"/>
    <property type="match status" value="1"/>
</dbReference>
<dbReference type="Proteomes" id="UP001570071">
    <property type="component" value="Unassembled WGS sequence"/>
</dbReference>
<sequence>MNSNPDRWKQRLQNLMKVQQRLERACSQDSYNELELAGLVHTFKFSFELTWKTLKDLLEFEGFDVASPRSVFRTALEAKHLSPEQCEIMLEALIKRNLLSHTYDEENVLEAQSLILESFSPVIGQVTLYLKLKCDQESKCDQEGQCEQKVKCERELFG</sequence>
<dbReference type="Gene3D" id="1.20.120.330">
    <property type="entry name" value="Nucleotidyltransferases domain 2"/>
    <property type="match status" value="1"/>
</dbReference>
<dbReference type="RefSeq" id="WP_016768962.1">
    <property type="nucleotide sequence ID" value="NZ_JBFSSG010000144.1"/>
</dbReference>
<reference evidence="1 2" key="1">
    <citation type="journal article" date="2024" name="ISME J.">
        <title>Tailless and filamentous prophages are predominant in marine Vibrio.</title>
        <authorList>
            <person name="Steensen K."/>
            <person name="Seneca J."/>
            <person name="Bartlau N."/>
            <person name="Yu X.A."/>
            <person name="Hussain F.A."/>
            <person name="Polz M.F."/>
        </authorList>
    </citation>
    <scope>NUCLEOTIDE SEQUENCE [LARGE SCALE GENOMIC DNA]</scope>
    <source>
        <strain evidence="1 2">10N.239.312.F12</strain>
    </source>
</reference>
<dbReference type="InterPro" id="IPR010235">
    <property type="entry name" value="HepT"/>
</dbReference>